<organism evidence="2 3">
    <name type="scientific">Rotaria sordida</name>
    <dbReference type="NCBI Taxonomy" id="392033"/>
    <lineage>
        <taxon>Eukaryota</taxon>
        <taxon>Metazoa</taxon>
        <taxon>Spiralia</taxon>
        <taxon>Gnathifera</taxon>
        <taxon>Rotifera</taxon>
        <taxon>Eurotatoria</taxon>
        <taxon>Bdelloidea</taxon>
        <taxon>Philodinida</taxon>
        <taxon>Philodinidae</taxon>
        <taxon>Rotaria</taxon>
    </lineage>
</organism>
<evidence type="ECO:0000313" key="2">
    <source>
        <dbReference type="EMBL" id="CAF4350635.1"/>
    </source>
</evidence>
<dbReference type="GO" id="GO:0003676">
    <property type="term" value="F:nucleic acid binding"/>
    <property type="evidence" value="ECO:0007669"/>
    <property type="project" value="InterPro"/>
</dbReference>
<dbReference type="PANTHER" id="PTHR22891">
    <property type="entry name" value="EUKARYOTIC TRANSLATION INITIATION FACTOR 2C"/>
    <property type="match status" value="1"/>
</dbReference>
<dbReference type="PROSITE" id="PS50822">
    <property type="entry name" value="PIWI"/>
    <property type="match status" value="1"/>
</dbReference>
<accession>A0A820L7H8</accession>
<proteinExistence type="predicted"/>
<dbReference type="EMBL" id="CAJOAX010063525">
    <property type="protein sequence ID" value="CAF4350635.1"/>
    <property type="molecule type" value="Genomic_DNA"/>
</dbReference>
<evidence type="ECO:0000313" key="3">
    <source>
        <dbReference type="Proteomes" id="UP000663823"/>
    </source>
</evidence>
<dbReference type="Pfam" id="PF02171">
    <property type="entry name" value="Piwi"/>
    <property type="match status" value="1"/>
</dbReference>
<reference evidence="2" key="1">
    <citation type="submission" date="2021-02" db="EMBL/GenBank/DDBJ databases">
        <authorList>
            <person name="Nowell W R."/>
        </authorList>
    </citation>
    <scope>NUCLEOTIDE SEQUENCE</scope>
</reference>
<dbReference type="InterPro" id="IPR003165">
    <property type="entry name" value="Piwi"/>
</dbReference>
<feature type="non-terminal residue" evidence="2">
    <location>
        <position position="89"/>
    </location>
</feature>
<dbReference type="InterPro" id="IPR012337">
    <property type="entry name" value="RNaseH-like_sf"/>
</dbReference>
<dbReference type="Proteomes" id="UP000663823">
    <property type="component" value="Unassembled WGS sequence"/>
</dbReference>
<dbReference type="Gene3D" id="3.30.420.10">
    <property type="entry name" value="Ribonuclease H-like superfamily/Ribonuclease H"/>
    <property type="match status" value="1"/>
</dbReference>
<protein>
    <recommendedName>
        <fullName evidence="1">Piwi domain-containing protein</fullName>
    </recommendedName>
</protein>
<evidence type="ECO:0000259" key="1">
    <source>
        <dbReference type="PROSITE" id="PS50822"/>
    </source>
</evidence>
<gene>
    <name evidence="2" type="ORF">OTI717_LOCUS43541</name>
</gene>
<dbReference type="SUPFAM" id="SSF53098">
    <property type="entry name" value="Ribonuclease H-like"/>
    <property type="match status" value="1"/>
</dbReference>
<comment type="caution">
    <text evidence="2">The sequence shown here is derived from an EMBL/GenBank/DDBJ whole genome shotgun (WGS) entry which is preliminary data.</text>
</comment>
<feature type="domain" description="Piwi" evidence="1">
    <location>
        <begin position="1"/>
        <end position="89"/>
    </location>
</feature>
<dbReference type="InterPro" id="IPR036397">
    <property type="entry name" value="RNaseH_sf"/>
</dbReference>
<sequence>LYGHNSILQICFVLVKKNHNTRFFILDKQSNRAHNIQPGTVVDTDIVPPNGFYFYLNSHAPIKGTSRPVLYQVLYDEIGFTSDEIQQLT</sequence>
<dbReference type="AlphaFoldDB" id="A0A820L7H8"/>
<name>A0A820L7H8_9BILA</name>